<dbReference type="Proteomes" id="UP000716446">
    <property type="component" value="Unassembled WGS sequence"/>
</dbReference>
<feature type="region of interest" description="Disordered" evidence="1">
    <location>
        <begin position="379"/>
        <end position="402"/>
    </location>
</feature>
<dbReference type="EMBL" id="CAIJEN010000013">
    <property type="protein sequence ID" value="CAD0092108.1"/>
    <property type="molecule type" value="Genomic_DNA"/>
</dbReference>
<feature type="compositionally biased region" description="Basic and acidic residues" evidence="1">
    <location>
        <begin position="261"/>
        <end position="272"/>
    </location>
</feature>
<evidence type="ECO:0008006" key="4">
    <source>
        <dbReference type="Google" id="ProtNLM"/>
    </source>
</evidence>
<keyword evidence="3" id="KW-1185">Reference proteome</keyword>
<evidence type="ECO:0000313" key="3">
    <source>
        <dbReference type="Proteomes" id="UP000716446"/>
    </source>
</evidence>
<name>A0A9N8PEV2_9PEZI</name>
<feature type="region of interest" description="Disordered" evidence="1">
    <location>
        <begin position="139"/>
        <end position="184"/>
    </location>
</feature>
<feature type="compositionally biased region" description="Acidic residues" evidence="1">
    <location>
        <begin position="65"/>
        <end position="75"/>
    </location>
</feature>
<reference evidence="2" key="1">
    <citation type="submission" date="2020-06" db="EMBL/GenBank/DDBJ databases">
        <authorList>
            <person name="Onetto C."/>
        </authorList>
    </citation>
    <scope>NUCLEOTIDE SEQUENCE</scope>
</reference>
<protein>
    <recommendedName>
        <fullName evidence="4">Thymidylate kinase</fullName>
    </recommendedName>
</protein>
<feature type="compositionally biased region" description="Low complexity" evidence="1">
    <location>
        <begin position="275"/>
        <end position="290"/>
    </location>
</feature>
<evidence type="ECO:0000256" key="1">
    <source>
        <dbReference type="SAM" id="MobiDB-lite"/>
    </source>
</evidence>
<feature type="compositionally biased region" description="Basic residues" evidence="1">
    <location>
        <begin position="161"/>
        <end position="171"/>
    </location>
</feature>
<comment type="caution">
    <text evidence="2">The sequence shown here is derived from an EMBL/GenBank/DDBJ whole genome shotgun (WGS) entry which is preliminary data.</text>
</comment>
<feature type="region of interest" description="Disordered" evidence="1">
    <location>
        <begin position="24"/>
        <end position="80"/>
    </location>
</feature>
<gene>
    <name evidence="2" type="ORF">AWRI4619_LOCUS7118</name>
</gene>
<evidence type="ECO:0000313" key="2">
    <source>
        <dbReference type="EMBL" id="CAD0092108.1"/>
    </source>
</evidence>
<proteinExistence type="predicted"/>
<feature type="region of interest" description="Disordered" evidence="1">
    <location>
        <begin position="251"/>
        <end position="315"/>
    </location>
</feature>
<feature type="compositionally biased region" description="Polar residues" evidence="1">
    <location>
        <begin position="26"/>
        <end position="36"/>
    </location>
</feature>
<organism evidence="2 3">
    <name type="scientific">Aureobasidium vineae</name>
    <dbReference type="NCBI Taxonomy" id="2773715"/>
    <lineage>
        <taxon>Eukaryota</taxon>
        <taxon>Fungi</taxon>
        <taxon>Dikarya</taxon>
        <taxon>Ascomycota</taxon>
        <taxon>Pezizomycotina</taxon>
        <taxon>Dothideomycetes</taxon>
        <taxon>Dothideomycetidae</taxon>
        <taxon>Dothideales</taxon>
        <taxon>Saccotheciaceae</taxon>
        <taxon>Aureobasidium</taxon>
    </lineage>
</organism>
<sequence length="402" mass="43105">MATLSMPRQPFGVLDSPRLAHLSGIKNRQNVKTPSPLSGKAKMVVPTSSPSLKPSAKRRITPSFDDFDGQNDDAENVNPNMFLSPVKRTKMDLSSTTLKPKGLSTLPSSFNFTFNPTKTTPATSMPPPAIVPSRLSTPMKYSGVTKPSTRTPLTAPAGRSPKSKRDRRRLSAHTPTRIDASTLSRSAARTGLPFSIDAALTASLKAPVPAAAPLPKAATSIEESMPSSWFFAIHEDTAEEEAENLMEHSTLTLDLSSDDESATKANEDRGKENVAPADYDPISSSSSSPRASRRSLKSAADMDTDEAARAPLGSLDTTEFIPEGLTKDSIAVVSELPETCTFEAPAEKQELSCNPPIVVSPPKKTCMADLKEEIFIFEDESASPALSTGGKRKRSADDDEDE</sequence>
<dbReference type="AlphaFoldDB" id="A0A9N8PEV2"/>
<accession>A0A9N8PEV2</accession>